<gene>
    <name evidence="1" type="ORF">GCM10007857_89020</name>
</gene>
<name>A0ABQ6BCX6_9BRAD</name>
<comment type="caution">
    <text evidence="1">The sequence shown here is derived from an EMBL/GenBank/DDBJ whole genome shotgun (WGS) entry which is preliminary data.</text>
</comment>
<evidence type="ECO:0000313" key="1">
    <source>
        <dbReference type="EMBL" id="GLR92182.1"/>
    </source>
</evidence>
<dbReference type="Proteomes" id="UP001156905">
    <property type="component" value="Unassembled WGS sequence"/>
</dbReference>
<sequence length="62" mass="7083">MLAAFSKAWMGSCSAPRKRGVHTALVTSEEALRRLEVIPGEPRREKFELRGIDLWENERRSG</sequence>
<dbReference type="EMBL" id="BSOW01000070">
    <property type="protein sequence ID" value="GLR92182.1"/>
    <property type="molecule type" value="Genomic_DNA"/>
</dbReference>
<evidence type="ECO:0000313" key="2">
    <source>
        <dbReference type="Proteomes" id="UP001156905"/>
    </source>
</evidence>
<proteinExistence type="predicted"/>
<keyword evidence="2" id="KW-1185">Reference proteome</keyword>
<reference evidence="2" key="1">
    <citation type="journal article" date="2019" name="Int. J. Syst. Evol. Microbiol.">
        <title>The Global Catalogue of Microorganisms (GCM) 10K type strain sequencing project: providing services to taxonomists for standard genome sequencing and annotation.</title>
        <authorList>
            <consortium name="The Broad Institute Genomics Platform"/>
            <consortium name="The Broad Institute Genome Sequencing Center for Infectious Disease"/>
            <person name="Wu L."/>
            <person name="Ma J."/>
        </authorList>
    </citation>
    <scope>NUCLEOTIDE SEQUENCE [LARGE SCALE GENOMIC DNA]</scope>
    <source>
        <strain evidence="2">NBRC 102520</strain>
    </source>
</reference>
<organism evidence="1 2">
    <name type="scientific">Bradyrhizobium iriomotense</name>
    <dbReference type="NCBI Taxonomy" id="441950"/>
    <lineage>
        <taxon>Bacteria</taxon>
        <taxon>Pseudomonadati</taxon>
        <taxon>Pseudomonadota</taxon>
        <taxon>Alphaproteobacteria</taxon>
        <taxon>Hyphomicrobiales</taxon>
        <taxon>Nitrobacteraceae</taxon>
        <taxon>Bradyrhizobium</taxon>
    </lineage>
</organism>
<protein>
    <submittedName>
        <fullName evidence="1">Uncharacterized protein</fullName>
    </submittedName>
</protein>
<accession>A0ABQ6BCX6</accession>